<proteinExistence type="predicted"/>
<dbReference type="EMBL" id="PGCL01000003">
    <property type="protein sequence ID" value="TAJ44010.1"/>
    <property type="molecule type" value="Genomic_DNA"/>
</dbReference>
<protein>
    <recommendedName>
        <fullName evidence="4">DUF1622 domain-containing protein</fullName>
    </recommendedName>
</protein>
<keyword evidence="1" id="KW-0472">Membrane</keyword>
<name>A0A483CS71_9EURY</name>
<feature type="transmembrane region" description="Helical" evidence="1">
    <location>
        <begin position="79"/>
        <end position="97"/>
    </location>
</feature>
<dbReference type="RefSeq" id="WP_130647074.1">
    <property type="nucleotide sequence ID" value="NZ_PGCL01000003.1"/>
</dbReference>
<keyword evidence="3" id="KW-1185">Reference proteome</keyword>
<dbReference type="Proteomes" id="UP000292580">
    <property type="component" value="Unassembled WGS sequence"/>
</dbReference>
<dbReference type="Pfam" id="PF07784">
    <property type="entry name" value="DUF1622"/>
    <property type="match status" value="1"/>
</dbReference>
<keyword evidence="1" id="KW-0812">Transmembrane</keyword>
<dbReference type="InterPro" id="IPR012427">
    <property type="entry name" value="DUF1622"/>
</dbReference>
<evidence type="ECO:0000256" key="1">
    <source>
        <dbReference type="SAM" id="Phobius"/>
    </source>
</evidence>
<sequence length="106" mass="11688">MLLEIYGVAAEIFSLAGAIVIIYGGLRAAVMTVQKEVLKKAIRYTHIRLDFTGKIVFGLEFFIAADILSTLIQPTQDELILLGSVVVIRTILGYFLSREAVDLTLD</sequence>
<keyword evidence="1" id="KW-1133">Transmembrane helix</keyword>
<evidence type="ECO:0008006" key="4">
    <source>
        <dbReference type="Google" id="ProtNLM"/>
    </source>
</evidence>
<dbReference type="PANTHER" id="PTHR38468">
    <property type="entry name" value="SLL0939 PROTEIN"/>
    <property type="match status" value="1"/>
</dbReference>
<feature type="transmembrane region" description="Helical" evidence="1">
    <location>
        <begin position="51"/>
        <end position="73"/>
    </location>
</feature>
<feature type="transmembrane region" description="Helical" evidence="1">
    <location>
        <begin position="12"/>
        <end position="30"/>
    </location>
</feature>
<gene>
    <name evidence="2" type="ORF">CUJ86_08170</name>
</gene>
<dbReference type="PANTHER" id="PTHR38468:SF1">
    <property type="entry name" value="SLL0939 PROTEIN"/>
    <property type="match status" value="1"/>
</dbReference>
<dbReference type="OrthoDB" id="140944at2157"/>
<evidence type="ECO:0000313" key="2">
    <source>
        <dbReference type="EMBL" id="TAJ44010.1"/>
    </source>
</evidence>
<evidence type="ECO:0000313" key="3">
    <source>
        <dbReference type="Proteomes" id="UP000292580"/>
    </source>
</evidence>
<comment type="caution">
    <text evidence="2">The sequence shown here is derived from an EMBL/GenBank/DDBJ whole genome shotgun (WGS) entry which is preliminary data.</text>
</comment>
<reference evidence="2 3" key="1">
    <citation type="submission" date="2017-11" db="EMBL/GenBank/DDBJ databases">
        <title>Isolation and Characterization of Methanofollis Species from Methane Seep Offshore SW Taiwan.</title>
        <authorList>
            <person name="Teng N.-H."/>
            <person name="Lai M.-C."/>
            <person name="Chen S.-C."/>
        </authorList>
    </citation>
    <scope>NUCLEOTIDE SEQUENCE [LARGE SCALE GENOMIC DNA]</scope>
    <source>
        <strain evidence="2 3">FWC-SCC2</strain>
    </source>
</reference>
<organism evidence="2 3">
    <name type="scientific">Methanofollis fontis</name>
    <dbReference type="NCBI Taxonomy" id="2052832"/>
    <lineage>
        <taxon>Archaea</taxon>
        <taxon>Methanobacteriati</taxon>
        <taxon>Methanobacteriota</taxon>
        <taxon>Stenosarchaea group</taxon>
        <taxon>Methanomicrobia</taxon>
        <taxon>Methanomicrobiales</taxon>
        <taxon>Methanomicrobiaceae</taxon>
        <taxon>Methanofollis</taxon>
    </lineage>
</organism>
<dbReference type="AlphaFoldDB" id="A0A483CS71"/>
<accession>A0A483CS71</accession>